<gene>
    <name evidence="15" type="ORF">P43SY_001948</name>
</gene>
<dbReference type="Gene3D" id="1.20.58.530">
    <property type="match status" value="1"/>
</dbReference>
<dbReference type="PRINTS" id="PR00193">
    <property type="entry name" value="MYOSINHEAVY"/>
</dbReference>
<dbReference type="Gene3D" id="1.20.5.190">
    <property type="match status" value="3"/>
</dbReference>
<dbReference type="InterPro" id="IPR001609">
    <property type="entry name" value="Myosin_head_motor_dom-like"/>
</dbReference>
<evidence type="ECO:0000256" key="1">
    <source>
        <dbReference type="ARBA" id="ARBA00022723"/>
    </source>
</evidence>
<protein>
    <recommendedName>
        <fullName evidence="17">Myosin-like protein</fullName>
    </recommendedName>
</protein>
<evidence type="ECO:0000256" key="6">
    <source>
        <dbReference type="ARBA" id="ARBA00023123"/>
    </source>
</evidence>
<evidence type="ECO:0000259" key="13">
    <source>
        <dbReference type="PROSITE" id="PS50178"/>
    </source>
</evidence>
<organism evidence="15 16">
    <name type="scientific">Pythium insidiosum</name>
    <name type="common">Pythiosis disease agent</name>
    <dbReference type="NCBI Taxonomy" id="114742"/>
    <lineage>
        <taxon>Eukaryota</taxon>
        <taxon>Sar</taxon>
        <taxon>Stramenopiles</taxon>
        <taxon>Oomycota</taxon>
        <taxon>Peronosporomycetes</taxon>
        <taxon>Pythiales</taxon>
        <taxon>Pythiaceae</taxon>
        <taxon>Pythium</taxon>
    </lineage>
</organism>
<keyword evidence="7 10" id="KW-0505">Motor protein</keyword>
<dbReference type="Gene3D" id="1.20.120.720">
    <property type="entry name" value="Myosin VI head, motor domain, U50 subdomain"/>
    <property type="match status" value="1"/>
</dbReference>
<dbReference type="InterPro" id="IPR000048">
    <property type="entry name" value="IQ_motif_EF-hand-BS"/>
</dbReference>
<dbReference type="InterPro" id="IPR000306">
    <property type="entry name" value="Znf_FYVE"/>
</dbReference>
<evidence type="ECO:0000256" key="9">
    <source>
        <dbReference type="PROSITE-ProRule" id="PRU00091"/>
    </source>
</evidence>
<dbReference type="InterPro" id="IPR027417">
    <property type="entry name" value="P-loop_NTPase"/>
</dbReference>
<dbReference type="GO" id="GO:0000146">
    <property type="term" value="F:microfilament motor activity"/>
    <property type="evidence" value="ECO:0007669"/>
    <property type="project" value="TreeGrafter"/>
</dbReference>
<evidence type="ECO:0000259" key="14">
    <source>
        <dbReference type="PROSITE" id="PS51456"/>
    </source>
</evidence>
<dbReference type="Pfam" id="PF01363">
    <property type="entry name" value="FYVE"/>
    <property type="match status" value="1"/>
</dbReference>
<evidence type="ECO:0000256" key="3">
    <source>
        <dbReference type="ARBA" id="ARBA00022771"/>
    </source>
</evidence>
<evidence type="ECO:0000313" key="16">
    <source>
        <dbReference type="Proteomes" id="UP001209570"/>
    </source>
</evidence>
<feature type="region of interest" description="Actin-binding" evidence="10">
    <location>
        <begin position="699"/>
        <end position="721"/>
    </location>
</feature>
<reference evidence="15" key="1">
    <citation type="submission" date="2021-12" db="EMBL/GenBank/DDBJ databases">
        <title>Prjna785345.</title>
        <authorList>
            <person name="Rujirawat T."/>
            <person name="Krajaejun T."/>
        </authorList>
    </citation>
    <scope>NUCLEOTIDE SEQUENCE</scope>
    <source>
        <strain evidence="15">Pi057C3</strain>
    </source>
</reference>
<feature type="region of interest" description="Disordered" evidence="12">
    <location>
        <begin position="1166"/>
        <end position="1247"/>
    </location>
</feature>
<dbReference type="GO" id="GO:0007015">
    <property type="term" value="P:actin filament organization"/>
    <property type="evidence" value="ECO:0007669"/>
    <property type="project" value="TreeGrafter"/>
</dbReference>
<keyword evidence="2 10" id="KW-0547">Nucleotide-binding</keyword>
<dbReference type="GO" id="GO:0051015">
    <property type="term" value="F:actin filament binding"/>
    <property type="evidence" value="ECO:0007669"/>
    <property type="project" value="TreeGrafter"/>
</dbReference>
<dbReference type="Gene3D" id="1.10.10.820">
    <property type="match status" value="1"/>
</dbReference>
<dbReference type="InterPro" id="IPR011011">
    <property type="entry name" value="Znf_FYVE_PHD"/>
</dbReference>
<keyword evidence="16" id="KW-1185">Reference proteome</keyword>
<dbReference type="Pfam" id="PF00063">
    <property type="entry name" value="Myosin_head"/>
    <property type="match status" value="1"/>
</dbReference>
<feature type="coiled-coil region" evidence="11">
    <location>
        <begin position="974"/>
        <end position="1008"/>
    </location>
</feature>
<keyword evidence="5 10" id="KW-0067">ATP-binding</keyword>
<feature type="region of interest" description="Disordered" evidence="12">
    <location>
        <begin position="1360"/>
        <end position="1379"/>
    </location>
</feature>
<proteinExistence type="inferred from homology"/>
<dbReference type="InterPro" id="IPR013083">
    <property type="entry name" value="Znf_RING/FYVE/PHD"/>
</dbReference>
<evidence type="ECO:0000256" key="7">
    <source>
        <dbReference type="ARBA" id="ARBA00023175"/>
    </source>
</evidence>
<dbReference type="GO" id="GO:0008270">
    <property type="term" value="F:zinc ion binding"/>
    <property type="evidence" value="ECO:0007669"/>
    <property type="project" value="UniProtKB-KW"/>
</dbReference>
<dbReference type="PANTHER" id="PTHR13140:SF845">
    <property type="entry name" value="MYOSIN-LIKE PROTEIN"/>
    <property type="match status" value="1"/>
</dbReference>
<evidence type="ECO:0000256" key="12">
    <source>
        <dbReference type="SAM" id="MobiDB-lite"/>
    </source>
</evidence>
<dbReference type="PANTHER" id="PTHR13140">
    <property type="entry name" value="MYOSIN"/>
    <property type="match status" value="1"/>
</dbReference>
<dbReference type="Proteomes" id="UP001209570">
    <property type="component" value="Unassembled WGS sequence"/>
</dbReference>
<keyword evidence="8 10" id="KW-0009">Actin-binding</keyword>
<dbReference type="Gene3D" id="3.30.40.10">
    <property type="entry name" value="Zinc/RING finger domain, C3HC4 (zinc finger)"/>
    <property type="match status" value="1"/>
</dbReference>
<keyword evidence="4" id="KW-0862">Zinc</keyword>
<dbReference type="CDD" id="cd15760">
    <property type="entry name" value="FYVE_scVPS27p_like"/>
    <property type="match status" value="1"/>
</dbReference>
<feature type="binding site" evidence="10">
    <location>
        <begin position="170"/>
        <end position="177"/>
    </location>
    <ligand>
        <name>ATP</name>
        <dbReference type="ChEBI" id="CHEBI:30616"/>
    </ligand>
</feature>
<feature type="region of interest" description="Disordered" evidence="12">
    <location>
        <begin position="653"/>
        <end position="678"/>
    </location>
</feature>
<dbReference type="Gene3D" id="6.20.240.20">
    <property type="match status" value="1"/>
</dbReference>
<dbReference type="SMART" id="SM00242">
    <property type="entry name" value="MYSc"/>
    <property type="match status" value="1"/>
</dbReference>
<dbReference type="InterPro" id="IPR017455">
    <property type="entry name" value="Znf_FYVE-rel"/>
</dbReference>
<sequence length="1379" mass="151354">MDVGTLVWIQDPSDADVWVSAQVARLEPAAPPATHPRAVVVQLSASGREVELSLAFTPRGECVNALLQNQPHELDQNDLVTLPHLHEASILHALRQRYARDAIYTRIGEILISINPFKRLPALYTRQVVDAYGLDAASPAAAVPHLFGIARAAYADVVRNGRNQSILISGESGAGKTEATKIMMKYFALTCGQSSSSPAQTQAPLCAETRTAETDASPSIETQVLQSNPVLEAFGNARTVRNDNSSRFGKFIELQLDAERHAIVGARIRTYLLEKIRVINQAPHERNFHIFYELTAAVNRPAAGSAATPAWWTPALAQPWRLDTGASHFRLLNQSACYARRDGVDDAAQFGRTLRAMEQIGLKADEILRVLAVVAALLQLGNVAFEERPRAPQNVMEASVVPDSAPFETAAALLGVAPERLAFAMTKRVLSTATETLTVSLDAAQAETTRNALVMECYRLLFGWLVAQINAQIRARSPRPCDFIGLLDIFGFEDMAVNSFEQLCINYANEALQHQFNQFVFDEEQRLYRDEGIAWAFIDFPDNVACLELFERKPIGLFSLTDGECLFPQGTDRALLAKLYAEFEKKAPHPHFLAPAAGWQRQTHFVVAHYAGKVNYAIDGFLTKNRDSFCETAATLLATSSLPLVQGLSQSSGVVGADTSSSSPSPTPPSLSHAGGGSSRRLKSALAAVSVGTQFKQQLGELLETIRGTAPHYVRCIKPNDRNVCDAFSNARVVEQLRSGGVLEAVRVARAGFPVRLAHRQFLERYERVLLHGRRTSTVASTTASTRPLDRCLARLRGVIASAEGGVSLGRTRVFFRRRPYEELEQLRVLVLRRAAVEIQRTFRGFGTRRAFNALRHAVRRLQARHRGRRARAFVLWLRQTKAATRLQTATRRFLAMSRYSRFQWAVLRCQSHWRRRAAARLAQALREAKAATLLAATWRGFVARRVFRSIAGAVLALQCALRRRIARRTLAALRAESRNVAKLQHDNLQLQRELAALRQQLMALKLTDATESCADNQRGSEPRAVVNADVTAAVDAPLAAAEKCVDAVAVAVATPRLPELTLADEVRHPSPSPPRPRASGAISVLPPRRASLPVAAPAASTSKAELDRSTRRASLVDAKVRLLREQLQAAAKASNPEEEQELVMKQFVASQLLSKRLSHRSSGTFDLELPQDCDNNSALDGDDGDAEPESDAGRASDSDAAACGPSRRPPPLTAIGPSSRFAWREHGGAPSTGKPGGPPLSARPFQSQSGRARFFGDDAESLDAFSTRSDSWRGASVGSAASSIGSVPRWSKAAVCRACQCKFTFLTRRHHCRSCGHSFCFEHSTRRMLLPALGYLDAQRVCDDCFEWRSVEASAQWRDSERSDAPLRPPASPRRVVH</sequence>
<feature type="compositionally biased region" description="Acidic residues" evidence="12">
    <location>
        <begin position="1181"/>
        <end position="1191"/>
    </location>
</feature>
<comment type="similarity">
    <text evidence="10">Belongs to the TRAFAC class myosin-kinesin ATPase superfamily. Myosin family.</text>
</comment>
<dbReference type="GO" id="GO:0005737">
    <property type="term" value="C:cytoplasm"/>
    <property type="evidence" value="ECO:0007669"/>
    <property type="project" value="TreeGrafter"/>
</dbReference>
<evidence type="ECO:0000256" key="8">
    <source>
        <dbReference type="ARBA" id="ARBA00023203"/>
    </source>
</evidence>
<accession>A0AAD5LSW4</accession>
<dbReference type="InterPro" id="IPR036961">
    <property type="entry name" value="Kinesin_motor_dom_sf"/>
</dbReference>
<dbReference type="SUPFAM" id="SSF52540">
    <property type="entry name" value="P-loop containing nucleoside triphosphate hydrolases"/>
    <property type="match status" value="1"/>
</dbReference>
<dbReference type="SMART" id="SM00064">
    <property type="entry name" value="FYVE"/>
    <property type="match status" value="1"/>
</dbReference>
<dbReference type="GO" id="GO:0016459">
    <property type="term" value="C:myosin complex"/>
    <property type="evidence" value="ECO:0007669"/>
    <property type="project" value="UniProtKB-KW"/>
</dbReference>
<keyword evidence="6 10" id="KW-0518">Myosin</keyword>
<keyword evidence="1" id="KW-0479">Metal-binding</keyword>
<evidence type="ECO:0000313" key="15">
    <source>
        <dbReference type="EMBL" id="KAJ0408724.1"/>
    </source>
</evidence>
<feature type="domain" description="FYVE-type" evidence="13">
    <location>
        <begin position="1291"/>
        <end position="1351"/>
    </location>
</feature>
<keyword evidence="3 9" id="KW-0863">Zinc-finger</keyword>
<dbReference type="PROSITE" id="PS51456">
    <property type="entry name" value="MYOSIN_MOTOR"/>
    <property type="match status" value="1"/>
</dbReference>
<evidence type="ECO:0000256" key="10">
    <source>
        <dbReference type="PROSITE-ProRule" id="PRU00782"/>
    </source>
</evidence>
<keyword evidence="11" id="KW-0175">Coiled coil</keyword>
<dbReference type="SMART" id="SM00015">
    <property type="entry name" value="IQ"/>
    <property type="match status" value="3"/>
</dbReference>
<feature type="domain" description="Myosin motor" evidence="14">
    <location>
        <begin position="74"/>
        <end position="829"/>
    </location>
</feature>
<dbReference type="PROSITE" id="PS50178">
    <property type="entry name" value="ZF_FYVE"/>
    <property type="match status" value="1"/>
</dbReference>
<comment type="caution">
    <text evidence="15">The sequence shown here is derived from an EMBL/GenBank/DDBJ whole genome shotgun (WGS) entry which is preliminary data.</text>
</comment>
<feature type="region of interest" description="Disordered" evidence="12">
    <location>
        <begin position="1064"/>
        <end position="1085"/>
    </location>
</feature>
<evidence type="ECO:0000256" key="11">
    <source>
        <dbReference type="SAM" id="Coils"/>
    </source>
</evidence>
<dbReference type="GO" id="GO:0005524">
    <property type="term" value="F:ATP binding"/>
    <property type="evidence" value="ECO:0007669"/>
    <property type="project" value="UniProtKB-UniRule"/>
</dbReference>
<evidence type="ECO:0000256" key="2">
    <source>
        <dbReference type="ARBA" id="ARBA00022741"/>
    </source>
</evidence>
<name>A0AAD5LSW4_PYTIN</name>
<evidence type="ECO:0008006" key="17">
    <source>
        <dbReference type="Google" id="ProtNLM"/>
    </source>
</evidence>
<dbReference type="Gene3D" id="3.40.850.10">
    <property type="entry name" value="Kinesin motor domain"/>
    <property type="match status" value="1"/>
</dbReference>
<dbReference type="EMBL" id="JAKCXM010000009">
    <property type="protein sequence ID" value="KAJ0408724.1"/>
    <property type="molecule type" value="Genomic_DNA"/>
</dbReference>
<evidence type="ECO:0000256" key="4">
    <source>
        <dbReference type="ARBA" id="ARBA00022833"/>
    </source>
</evidence>
<dbReference type="PROSITE" id="PS50096">
    <property type="entry name" value="IQ"/>
    <property type="match status" value="2"/>
</dbReference>
<dbReference type="GO" id="GO:0016020">
    <property type="term" value="C:membrane"/>
    <property type="evidence" value="ECO:0007669"/>
    <property type="project" value="TreeGrafter"/>
</dbReference>
<dbReference type="SUPFAM" id="SSF57903">
    <property type="entry name" value="FYVE/PHD zinc finger"/>
    <property type="match status" value="1"/>
</dbReference>
<dbReference type="CDD" id="cd00124">
    <property type="entry name" value="MYSc"/>
    <property type="match status" value="1"/>
</dbReference>
<evidence type="ECO:0000256" key="5">
    <source>
        <dbReference type="ARBA" id="ARBA00022840"/>
    </source>
</evidence>